<evidence type="ECO:0000256" key="1">
    <source>
        <dbReference type="ARBA" id="ARBA00022578"/>
    </source>
</evidence>
<dbReference type="PROSITE" id="PS01007">
    <property type="entry name" value="TRANSPOSASE_MUTATOR"/>
    <property type="match status" value="1"/>
</dbReference>
<dbReference type="Pfam" id="PF10551">
    <property type="entry name" value="MULE"/>
    <property type="match status" value="1"/>
</dbReference>
<evidence type="ECO:0000256" key="2">
    <source>
        <dbReference type="ARBA" id="ARBA00023125"/>
    </source>
</evidence>
<dbReference type="AlphaFoldDB" id="A0A1S3Y3J9"/>
<dbReference type="GO" id="GO:0004803">
    <property type="term" value="F:transposase activity"/>
    <property type="evidence" value="ECO:0007669"/>
    <property type="project" value="InterPro"/>
</dbReference>
<dbReference type="OrthoDB" id="1305201at2759"/>
<evidence type="ECO:0000256" key="3">
    <source>
        <dbReference type="ARBA" id="ARBA00023172"/>
    </source>
</evidence>
<dbReference type="PaxDb" id="4097-A0A1S3Y3J9"/>
<evidence type="ECO:0000259" key="5">
    <source>
        <dbReference type="Pfam" id="PF10551"/>
    </source>
</evidence>
<dbReference type="GeneID" id="107771641"/>
<gene>
    <name evidence="8" type="primary">LOC107771641</name>
</gene>
<dbReference type="Pfam" id="PF03108">
    <property type="entry name" value="DBD_Tnp_Mut"/>
    <property type="match status" value="1"/>
</dbReference>
<dbReference type="STRING" id="4097.A0A1S3Y3J9"/>
<sequence length="467" mass="53678">MTLVDIIFHHGGDWIRKSHILYSKKLVHSWEGYDSDLISFIDLVNEYTGELMYIGVQQLIVNGSSSNYYEVVDDSGIRQLLSLISDEFKCLNFYAVDKCELSVNVPNIVHYFDSHPSLTEVGTDCSEVECESESDNDSEGDEVGYDSKELQTIAYQKNREIDVGLQNYKELYKGMSFKDIPEARKCINLYSLANKKDLKQEKSDKERLRYKCVPGCPFVVLISGDGNLPGVRIKTLNPEHACGEVFDNSRVDYHTIALYFKKKLQDNPMYKIKEMRADIKNVFNTNVSYGKCKRAKREILEKLEGSFIDGYNKLEAYANELRESNPGSDVIINLSKDALAPSVRRFLRMYICFHTLKMGFKEGLRPFIGLDGIFLKGKAKGQLLIVVGLDYNNQTYHLAWAIVDKETKRTWNWFLELLQRSLDLKEGKGITFMSDMQKGLIQAVHTVFPESNHRYCVKHIEANWCKK</sequence>
<evidence type="ECO:0000259" key="4">
    <source>
        <dbReference type="Pfam" id="PF03108"/>
    </source>
</evidence>
<dbReference type="Pfam" id="PF26130">
    <property type="entry name" value="PB1-like"/>
    <property type="match status" value="1"/>
</dbReference>
<keyword evidence="7" id="KW-1185">Reference proteome</keyword>
<dbReference type="RefSeq" id="XP_016446552.1">
    <property type="nucleotide sequence ID" value="XM_016591066.2"/>
</dbReference>
<dbReference type="GO" id="GO:0003677">
    <property type="term" value="F:DNA binding"/>
    <property type="evidence" value="ECO:0007669"/>
    <property type="project" value="UniProtKB-KW"/>
</dbReference>
<dbReference type="PANTHER" id="PTHR31973">
    <property type="entry name" value="POLYPROTEIN, PUTATIVE-RELATED"/>
    <property type="match status" value="1"/>
</dbReference>
<feature type="domain" description="Transposase MuDR plant" evidence="4">
    <location>
        <begin position="173"/>
        <end position="221"/>
    </location>
</feature>
<organism evidence="7 8">
    <name type="scientific">Nicotiana tabacum</name>
    <name type="common">Common tobacco</name>
    <dbReference type="NCBI Taxonomy" id="4097"/>
    <lineage>
        <taxon>Eukaryota</taxon>
        <taxon>Viridiplantae</taxon>
        <taxon>Streptophyta</taxon>
        <taxon>Embryophyta</taxon>
        <taxon>Tracheophyta</taxon>
        <taxon>Spermatophyta</taxon>
        <taxon>Magnoliopsida</taxon>
        <taxon>eudicotyledons</taxon>
        <taxon>Gunneridae</taxon>
        <taxon>Pentapetalae</taxon>
        <taxon>asterids</taxon>
        <taxon>lamiids</taxon>
        <taxon>Solanales</taxon>
        <taxon>Solanaceae</taxon>
        <taxon>Nicotianoideae</taxon>
        <taxon>Nicotianeae</taxon>
        <taxon>Nicotiana</taxon>
    </lineage>
</organism>
<keyword evidence="3" id="KW-0233">DNA recombination</keyword>
<reference evidence="8" key="2">
    <citation type="submission" date="2025-08" db="UniProtKB">
        <authorList>
            <consortium name="RefSeq"/>
        </authorList>
    </citation>
    <scope>IDENTIFICATION</scope>
    <source>
        <tissue evidence="8">Leaf</tissue>
    </source>
</reference>
<protein>
    <submittedName>
        <fullName evidence="8">Uncharacterized protein LOC107771641</fullName>
    </submittedName>
</protein>
<evidence type="ECO:0000259" key="6">
    <source>
        <dbReference type="Pfam" id="PF26130"/>
    </source>
</evidence>
<evidence type="ECO:0000313" key="7">
    <source>
        <dbReference type="Proteomes" id="UP000790787"/>
    </source>
</evidence>
<dbReference type="InterPro" id="IPR058594">
    <property type="entry name" value="PB1-like_dom_pln"/>
</dbReference>
<dbReference type="InterPro" id="IPR018289">
    <property type="entry name" value="MULE_transposase_dom"/>
</dbReference>
<keyword evidence="2" id="KW-0238">DNA-binding</keyword>
<dbReference type="InterPro" id="IPR001207">
    <property type="entry name" value="Transposase_mutator"/>
</dbReference>
<reference evidence="7" key="1">
    <citation type="journal article" date="2014" name="Nat. Commun.">
        <title>The tobacco genome sequence and its comparison with those of tomato and potato.</title>
        <authorList>
            <person name="Sierro N."/>
            <person name="Battey J.N."/>
            <person name="Ouadi S."/>
            <person name="Bakaher N."/>
            <person name="Bovet L."/>
            <person name="Willig A."/>
            <person name="Goepfert S."/>
            <person name="Peitsch M.C."/>
            <person name="Ivanov N.V."/>
        </authorList>
    </citation>
    <scope>NUCLEOTIDE SEQUENCE [LARGE SCALE GENOMIC DNA]</scope>
</reference>
<accession>A0A1S3Y3J9</accession>
<proteinExistence type="predicted"/>
<name>A0A1S3Y3J9_TOBAC</name>
<dbReference type="RefSeq" id="XP_016446552.1">
    <property type="nucleotide sequence ID" value="XM_016591066.1"/>
</dbReference>
<evidence type="ECO:0000313" key="8">
    <source>
        <dbReference type="RefSeq" id="XP_016446552.1"/>
    </source>
</evidence>
<keyword evidence="1" id="KW-0815">Transposition</keyword>
<dbReference type="KEGG" id="nta:107771641"/>
<dbReference type="PANTHER" id="PTHR31973:SF189">
    <property type="entry name" value="TRANSPOSASE, MUDR, PLANT, MULE TRANSPOSASE DOMAIN PROTEIN-RELATED"/>
    <property type="match status" value="1"/>
</dbReference>
<dbReference type="InterPro" id="IPR004332">
    <property type="entry name" value="Transposase_MuDR"/>
</dbReference>
<dbReference type="GO" id="GO:0006313">
    <property type="term" value="P:DNA transposition"/>
    <property type="evidence" value="ECO:0007669"/>
    <property type="project" value="InterPro"/>
</dbReference>
<feature type="domain" description="MULE transposase" evidence="5">
    <location>
        <begin position="368"/>
        <end position="462"/>
    </location>
</feature>
<feature type="domain" description="PB1-like" evidence="6">
    <location>
        <begin position="3"/>
        <end position="94"/>
    </location>
</feature>
<dbReference type="OMA" id="WIRKSHI"/>
<dbReference type="Proteomes" id="UP000790787">
    <property type="component" value="Chromosome 20"/>
</dbReference>